<dbReference type="InterPro" id="IPR036871">
    <property type="entry name" value="PX_dom_sf"/>
</dbReference>
<dbReference type="AlphaFoldDB" id="A0AAV2QJL7"/>
<dbReference type="PANTHER" id="PTHR47194">
    <property type="entry name" value="SORTING NEXIN-29-RELATED"/>
    <property type="match status" value="1"/>
</dbReference>
<evidence type="ECO:0000313" key="3">
    <source>
        <dbReference type="Proteomes" id="UP001497623"/>
    </source>
</evidence>
<dbReference type="EMBL" id="CAXKWB010006771">
    <property type="protein sequence ID" value="CAL4084325.1"/>
    <property type="molecule type" value="Genomic_DNA"/>
</dbReference>
<gene>
    <name evidence="2" type="ORF">MNOR_LOCUS12390</name>
</gene>
<evidence type="ECO:0000313" key="2">
    <source>
        <dbReference type="EMBL" id="CAL4084325.1"/>
    </source>
</evidence>
<evidence type="ECO:0000259" key="1">
    <source>
        <dbReference type="PROSITE" id="PS50195"/>
    </source>
</evidence>
<dbReference type="InterPro" id="IPR001683">
    <property type="entry name" value="PX_dom"/>
</dbReference>
<accession>A0AAV2QJL7</accession>
<feature type="domain" description="PX" evidence="1">
    <location>
        <begin position="1"/>
        <end position="110"/>
    </location>
</feature>
<dbReference type="Pfam" id="PF00787">
    <property type="entry name" value="PX"/>
    <property type="match status" value="1"/>
</dbReference>
<dbReference type="GO" id="GO:0035091">
    <property type="term" value="F:phosphatidylinositol binding"/>
    <property type="evidence" value="ECO:0007669"/>
    <property type="project" value="InterPro"/>
</dbReference>
<proteinExistence type="predicted"/>
<keyword evidence="3" id="KW-1185">Reference proteome</keyword>
<protein>
    <recommendedName>
        <fullName evidence="1">PX domain-containing protein</fullName>
    </recommendedName>
</protein>
<dbReference type="PROSITE" id="PS50195">
    <property type="entry name" value="PX"/>
    <property type="match status" value="1"/>
</dbReference>
<sequence length="110" mass="12738">VKMAAGSDSWTVFRRYRRFRELHIYMCHKYGAPIEELYFPPRRLFGNFSEKVVGERRGQLEVYLQQLIVTCSDLEGSPLYRGPPGRDTLAAFSPFFQRGVFETAPHTTTS</sequence>
<feature type="non-terminal residue" evidence="2">
    <location>
        <position position="1"/>
    </location>
</feature>
<reference evidence="2 3" key="1">
    <citation type="submission" date="2024-05" db="EMBL/GenBank/DDBJ databases">
        <authorList>
            <person name="Wallberg A."/>
        </authorList>
    </citation>
    <scope>NUCLEOTIDE SEQUENCE [LARGE SCALE GENOMIC DNA]</scope>
</reference>
<dbReference type="Gene3D" id="3.30.1520.10">
    <property type="entry name" value="Phox-like domain"/>
    <property type="match status" value="1"/>
</dbReference>
<comment type="caution">
    <text evidence="2">The sequence shown here is derived from an EMBL/GenBank/DDBJ whole genome shotgun (WGS) entry which is preliminary data.</text>
</comment>
<dbReference type="SUPFAM" id="SSF64268">
    <property type="entry name" value="PX domain"/>
    <property type="match status" value="1"/>
</dbReference>
<organism evidence="2 3">
    <name type="scientific">Meganyctiphanes norvegica</name>
    <name type="common">Northern krill</name>
    <name type="synonym">Thysanopoda norvegica</name>
    <dbReference type="NCBI Taxonomy" id="48144"/>
    <lineage>
        <taxon>Eukaryota</taxon>
        <taxon>Metazoa</taxon>
        <taxon>Ecdysozoa</taxon>
        <taxon>Arthropoda</taxon>
        <taxon>Crustacea</taxon>
        <taxon>Multicrustacea</taxon>
        <taxon>Malacostraca</taxon>
        <taxon>Eumalacostraca</taxon>
        <taxon>Eucarida</taxon>
        <taxon>Euphausiacea</taxon>
        <taxon>Euphausiidae</taxon>
        <taxon>Meganyctiphanes</taxon>
    </lineage>
</organism>
<dbReference type="PANTHER" id="PTHR47194:SF3">
    <property type="entry name" value="SORTING NEXIN 29"/>
    <property type="match status" value="1"/>
</dbReference>
<dbReference type="Proteomes" id="UP001497623">
    <property type="component" value="Unassembled WGS sequence"/>
</dbReference>
<name>A0AAV2QJL7_MEGNR</name>